<keyword evidence="2" id="KW-1185">Reference proteome</keyword>
<gene>
    <name evidence="1" type="ORF">NMY3_00868</name>
</gene>
<protein>
    <submittedName>
        <fullName evidence="1">Uncharacterized protein</fullName>
    </submittedName>
</protein>
<dbReference type="GeneID" id="60420996"/>
<dbReference type="RefSeq" id="WP_196817616.1">
    <property type="nucleotide sequence ID" value="NZ_CP012850.1"/>
</dbReference>
<proteinExistence type="predicted"/>
<evidence type="ECO:0000313" key="2">
    <source>
        <dbReference type="Proteomes" id="UP000058925"/>
    </source>
</evidence>
<dbReference type="Proteomes" id="UP000058925">
    <property type="component" value="Chromosome"/>
</dbReference>
<evidence type="ECO:0000313" key="1">
    <source>
        <dbReference type="EMBL" id="ALI35077.1"/>
    </source>
</evidence>
<organism evidence="1 2">
    <name type="scientific">Candidatus Nitrosocosmicus oleophilus</name>
    <dbReference type="NCBI Taxonomy" id="1353260"/>
    <lineage>
        <taxon>Archaea</taxon>
        <taxon>Nitrososphaerota</taxon>
        <taxon>Nitrososphaeria</taxon>
        <taxon>Nitrososphaerales</taxon>
        <taxon>Nitrososphaeraceae</taxon>
        <taxon>Candidatus Nitrosocosmicus</taxon>
    </lineage>
</organism>
<sequence>MSGKSQLTEQETVFTTLDLGTMEFMKWLIAKDAGSGDTLIVVKDFLVNKYVILFDKSISKDVIVDYRESMPLCMSCSTDDCGHVGFAICLKQDYDRDDQVIF</sequence>
<dbReference type="AlphaFoldDB" id="A0A654LVR4"/>
<dbReference type="EMBL" id="CP012850">
    <property type="protein sequence ID" value="ALI35077.1"/>
    <property type="molecule type" value="Genomic_DNA"/>
</dbReference>
<dbReference type="OrthoDB" id="12305at2157"/>
<reference evidence="2" key="1">
    <citation type="submission" date="2015-10" db="EMBL/GenBank/DDBJ databases">
        <title>Niche specialization of a soil ammonia-oxidizing archaeon, Candidatus Nitrosocosmicus oleophilus.</title>
        <authorList>
            <person name="Jung M.-Y."/>
            <person name="Rhee S.-K."/>
        </authorList>
    </citation>
    <scope>NUCLEOTIDE SEQUENCE [LARGE SCALE GENOMIC DNA]</scope>
    <source>
        <strain evidence="2">MY3</strain>
    </source>
</reference>
<dbReference type="KEGG" id="taa:NMY3_00868"/>
<name>A0A654LVR4_9ARCH</name>
<accession>A0A654LVR4</accession>